<protein>
    <submittedName>
        <fullName evidence="2">Uncharacterized protein</fullName>
    </submittedName>
</protein>
<dbReference type="AlphaFoldDB" id="A0A5N5IRI6"/>
<reference evidence="2" key="1">
    <citation type="submission" date="2019-10" db="EMBL/GenBank/DDBJ databases">
        <title>Muricauda hadale sp. nov., a piezophilic bacterium isolated from hadopelagic water of the Mariana Trench.</title>
        <authorList>
            <person name="Wei Y."/>
        </authorList>
    </citation>
    <scope>NUCLEOTIDE SEQUENCE [LARGE SCALE GENOMIC DNA]</scope>
    <source>
        <strain evidence="2">MT-229</strain>
    </source>
</reference>
<comment type="caution">
    <text evidence="2">The sequence shown here is derived from an EMBL/GenBank/DDBJ whole genome shotgun (WGS) entry which is preliminary data.</text>
</comment>
<feature type="region of interest" description="Disordered" evidence="1">
    <location>
        <begin position="86"/>
        <end position="108"/>
    </location>
</feature>
<evidence type="ECO:0000313" key="3">
    <source>
        <dbReference type="Proteomes" id="UP000319204"/>
    </source>
</evidence>
<evidence type="ECO:0000256" key="1">
    <source>
        <dbReference type="SAM" id="MobiDB-lite"/>
    </source>
</evidence>
<proteinExistence type="predicted"/>
<keyword evidence="3" id="KW-1185">Reference proteome</keyword>
<accession>A0A5N5IRI6</accession>
<name>A0A5N5IRI6_9FLAO</name>
<sequence>MDLKEQFAQKMLDEKLRFLPIEDAYELYKQGIIVPCNDYYVLPEKSDFDEWDGEGSETDHYIDQILSEYDGDWESALEDTLDIGTAEELNDEDSLELFPAPTYEELTK</sequence>
<dbReference type="EMBL" id="VNIK02000002">
    <property type="protein sequence ID" value="KAB5490808.1"/>
    <property type="molecule type" value="Genomic_DNA"/>
</dbReference>
<evidence type="ECO:0000313" key="2">
    <source>
        <dbReference type="EMBL" id="KAB5490808.1"/>
    </source>
</evidence>
<dbReference type="Proteomes" id="UP000319204">
    <property type="component" value="Unassembled WGS sequence"/>
</dbReference>
<gene>
    <name evidence="2" type="ORF">FOT42_005090</name>
</gene>
<dbReference type="RefSeq" id="WP_151889499.1">
    <property type="nucleotide sequence ID" value="NZ_VNIK02000002.1"/>
</dbReference>
<organism evidence="2 3">
    <name type="scientific">Flagellimonas hadalis</name>
    <dbReference type="NCBI Taxonomy" id="2597517"/>
    <lineage>
        <taxon>Bacteria</taxon>
        <taxon>Pseudomonadati</taxon>
        <taxon>Bacteroidota</taxon>
        <taxon>Flavobacteriia</taxon>
        <taxon>Flavobacteriales</taxon>
        <taxon>Flavobacteriaceae</taxon>
        <taxon>Flagellimonas</taxon>
    </lineage>
</organism>